<proteinExistence type="predicted"/>
<keyword evidence="6" id="KW-0472">Membrane</keyword>
<dbReference type="Proteomes" id="UP000050961">
    <property type="component" value="Unassembled WGS sequence"/>
</dbReference>
<feature type="region of interest" description="Disordered" evidence="5">
    <location>
        <begin position="1"/>
        <end position="36"/>
    </location>
</feature>
<dbReference type="EMBL" id="AYZF01000004">
    <property type="protein sequence ID" value="KRN07351.1"/>
    <property type="molecule type" value="Genomic_DNA"/>
</dbReference>
<feature type="compositionally biased region" description="Basic and acidic residues" evidence="5">
    <location>
        <begin position="15"/>
        <end position="25"/>
    </location>
</feature>
<reference evidence="8 9" key="1">
    <citation type="journal article" date="2015" name="Genome Announc.">
        <title>Expanding the biotechnology potential of lactobacilli through comparative genomics of 213 strains and associated genera.</title>
        <authorList>
            <person name="Sun Z."/>
            <person name="Harris H.M."/>
            <person name="McCann A."/>
            <person name="Guo C."/>
            <person name="Argimon S."/>
            <person name="Zhang W."/>
            <person name="Yang X."/>
            <person name="Jeffery I.B."/>
            <person name="Cooney J.C."/>
            <person name="Kagawa T.F."/>
            <person name="Liu W."/>
            <person name="Song Y."/>
            <person name="Salvetti E."/>
            <person name="Wrobel A."/>
            <person name="Rasinkangas P."/>
            <person name="Parkhill J."/>
            <person name="Rea M.C."/>
            <person name="O'Sullivan O."/>
            <person name="Ritari J."/>
            <person name="Douillard F.P."/>
            <person name="Paul Ross R."/>
            <person name="Yang R."/>
            <person name="Briner A.E."/>
            <person name="Felis G.E."/>
            <person name="de Vos W.M."/>
            <person name="Barrangou R."/>
            <person name="Klaenhammer T.R."/>
            <person name="Caufield P.W."/>
            <person name="Cui Y."/>
            <person name="Zhang H."/>
            <person name="O'Toole P.W."/>
        </authorList>
    </citation>
    <scope>NUCLEOTIDE SEQUENCE [LARGE SCALE GENOMIC DNA]</scope>
    <source>
        <strain evidence="8 9">DSM 21376</strain>
    </source>
</reference>
<comment type="caution">
    <text evidence="8">The sequence shown here is derived from an EMBL/GenBank/DDBJ whole genome shotgun (WGS) entry which is preliminary data.</text>
</comment>
<keyword evidence="9" id="KW-1185">Reference proteome</keyword>
<keyword evidence="6" id="KW-0812">Transmembrane</keyword>
<keyword evidence="3" id="KW-0732">Signal</keyword>
<keyword evidence="2" id="KW-0964">Secreted</keyword>
<accession>A0A023D033</accession>
<dbReference type="AlphaFoldDB" id="A0A023D033"/>
<name>A0A023D033_9LACO</name>
<dbReference type="Pfam" id="PF00746">
    <property type="entry name" value="Gram_pos_anchor"/>
    <property type="match status" value="1"/>
</dbReference>
<keyword evidence="6" id="KW-1133">Transmembrane helix</keyword>
<feature type="transmembrane region" description="Helical" evidence="6">
    <location>
        <begin position="38"/>
        <end position="56"/>
    </location>
</feature>
<feature type="domain" description="Gram-positive cocci surface proteins LPxTG" evidence="7">
    <location>
        <begin position="27"/>
        <end position="65"/>
    </location>
</feature>
<keyword evidence="4" id="KW-0572">Peptidoglycan-anchor</keyword>
<evidence type="ECO:0000313" key="8">
    <source>
        <dbReference type="EMBL" id="KRN07351.1"/>
    </source>
</evidence>
<dbReference type="PATRIC" id="fig|1423806.3.peg.2351"/>
<dbReference type="PROSITE" id="PS50847">
    <property type="entry name" value="GRAM_POS_ANCHORING"/>
    <property type="match status" value="1"/>
</dbReference>
<evidence type="ECO:0000256" key="5">
    <source>
        <dbReference type="SAM" id="MobiDB-lite"/>
    </source>
</evidence>
<evidence type="ECO:0000256" key="4">
    <source>
        <dbReference type="ARBA" id="ARBA00023088"/>
    </source>
</evidence>
<keyword evidence="1" id="KW-0134">Cell wall</keyword>
<evidence type="ECO:0000259" key="7">
    <source>
        <dbReference type="PROSITE" id="PS50847"/>
    </source>
</evidence>
<evidence type="ECO:0000256" key="3">
    <source>
        <dbReference type="ARBA" id="ARBA00022729"/>
    </source>
</evidence>
<evidence type="ECO:0000256" key="6">
    <source>
        <dbReference type="SAM" id="Phobius"/>
    </source>
</evidence>
<dbReference type="NCBIfam" id="TIGR01167">
    <property type="entry name" value="LPXTG_anchor"/>
    <property type="match status" value="1"/>
</dbReference>
<evidence type="ECO:0000256" key="2">
    <source>
        <dbReference type="ARBA" id="ARBA00022525"/>
    </source>
</evidence>
<organism evidence="8 9">
    <name type="scientific">Liquorilactobacillus sucicola DSM 21376 = JCM 15457</name>
    <dbReference type="NCBI Taxonomy" id="1423806"/>
    <lineage>
        <taxon>Bacteria</taxon>
        <taxon>Bacillati</taxon>
        <taxon>Bacillota</taxon>
        <taxon>Bacilli</taxon>
        <taxon>Lactobacillales</taxon>
        <taxon>Lactobacillaceae</taxon>
        <taxon>Liquorilactobacillus</taxon>
    </lineage>
</organism>
<protein>
    <recommendedName>
        <fullName evidence="7">Gram-positive cocci surface proteins LPxTG domain-containing protein</fullName>
    </recommendedName>
</protein>
<feature type="compositionally biased region" description="Polar residues" evidence="5">
    <location>
        <begin position="1"/>
        <end position="14"/>
    </location>
</feature>
<gene>
    <name evidence="8" type="ORF">FD15_GL002298</name>
</gene>
<feature type="compositionally biased region" description="Polar residues" evidence="5">
    <location>
        <begin position="27"/>
        <end position="36"/>
    </location>
</feature>
<dbReference type="InterPro" id="IPR019931">
    <property type="entry name" value="LPXTG_anchor"/>
</dbReference>
<sequence length="65" mass="7101">MQQSYKTAKINNGTTDEKKESKKADSLPQTGDESDQSLSIWGTILVALSGLLGIAYKNKKKGDRN</sequence>
<evidence type="ECO:0000256" key="1">
    <source>
        <dbReference type="ARBA" id="ARBA00022512"/>
    </source>
</evidence>
<evidence type="ECO:0000313" key="9">
    <source>
        <dbReference type="Proteomes" id="UP000050961"/>
    </source>
</evidence>